<evidence type="ECO:0000259" key="3">
    <source>
        <dbReference type="PROSITE" id="PS51376"/>
    </source>
</evidence>
<feature type="compositionally biased region" description="Low complexity" evidence="2">
    <location>
        <begin position="704"/>
        <end position="715"/>
    </location>
</feature>
<keyword evidence="4" id="KW-1185">Reference proteome</keyword>
<feature type="region of interest" description="Disordered" evidence="2">
    <location>
        <begin position="685"/>
        <end position="721"/>
    </location>
</feature>
<feature type="region of interest" description="Disordered" evidence="2">
    <location>
        <begin position="827"/>
        <end position="847"/>
    </location>
</feature>
<gene>
    <name evidence="5" type="primary">LOC106460337</name>
</gene>
<dbReference type="Gene3D" id="3.40.50.10140">
    <property type="entry name" value="Toll/interleukin-1 receptor homology (TIR) domain"/>
    <property type="match status" value="1"/>
</dbReference>
<feature type="compositionally biased region" description="Low complexity" evidence="2">
    <location>
        <begin position="945"/>
        <end position="956"/>
    </location>
</feature>
<accession>A0ABM1B604</accession>
<evidence type="ECO:0000256" key="1">
    <source>
        <dbReference type="ARBA" id="ARBA00022553"/>
    </source>
</evidence>
<dbReference type="PANTHER" id="PTHR16267:SF11">
    <property type="entry name" value="STUMPS, ISOFORM E"/>
    <property type="match status" value="1"/>
</dbReference>
<dbReference type="RefSeq" id="XP_013775518.1">
    <property type="nucleotide sequence ID" value="XM_013920064.2"/>
</dbReference>
<organism evidence="4 5">
    <name type="scientific">Limulus polyphemus</name>
    <name type="common">Atlantic horseshoe crab</name>
    <dbReference type="NCBI Taxonomy" id="6850"/>
    <lineage>
        <taxon>Eukaryota</taxon>
        <taxon>Metazoa</taxon>
        <taxon>Ecdysozoa</taxon>
        <taxon>Arthropoda</taxon>
        <taxon>Chelicerata</taxon>
        <taxon>Merostomata</taxon>
        <taxon>Xiphosura</taxon>
        <taxon>Limulidae</taxon>
        <taxon>Limulus</taxon>
    </lineage>
</organism>
<evidence type="ECO:0000313" key="4">
    <source>
        <dbReference type="Proteomes" id="UP000694941"/>
    </source>
</evidence>
<dbReference type="InterPro" id="IPR035897">
    <property type="entry name" value="Toll_tir_struct_dom_sf"/>
</dbReference>
<dbReference type="PROSITE" id="PS51376">
    <property type="entry name" value="DBB"/>
    <property type="match status" value="1"/>
</dbReference>
<dbReference type="Proteomes" id="UP000694941">
    <property type="component" value="Unplaced"/>
</dbReference>
<dbReference type="SMART" id="SM01282">
    <property type="entry name" value="DBB"/>
    <property type="match status" value="1"/>
</dbReference>
<dbReference type="GeneID" id="106460337"/>
<dbReference type="PANTHER" id="PTHR16267">
    <property type="entry name" value="BANK1/PIK3AP1 FAMILY MEMBER"/>
    <property type="match status" value="1"/>
</dbReference>
<feature type="region of interest" description="Disordered" evidence="2">
    <location>
        <begin position="484"/>
        <end position="504"/>
    </location>
</feature>
<dbReference type="Pfam" id="PF14545">
    <property type="entry name" value="DBB"/>
    <property type="match status" value="1"/>
</dbReference>
<reference evidence="5" key="1">
    <citation type="submission" date="2025-08" db="UniProtKB">
        <authorList>
            <consortium name="RefSeq"/>
        </authorList>
    </citation>
    <scope>IDENTIFICATION</scope>
    <source>
        <tissue evidence="5">Muscle</tissue>
    </source>
</reference>
<dbReference type="InterPro" id="IPR017893">
    <property type="entry name" value="DBB_domain"/>
</dbReference>
<dbReference type="Pfam" id="PF18567">
    <property type="entry name" value="TIR_3"/>
    <property type="match status" value="1"/>
</dbReference>
<dbReference type="InterPro" id="IPR041340">
    <property type="entry name" value="PIK3AP1_TIR"/>
</dbReference>
<evidence type="ECO:0000313" key="5">
    <source>
        <dbReference type="RefSeq" id="XP_013775518.1"/>
    </source>
</evidence>
<feature type="compositionally biased region" description="Basic and acidic residues" evidence="2">
    <location>
        <begin position="484"/>
        <end position="497"/>
    </location>
</feature>
<proteinExistence type="predicted"/>
<dbReference type="InterPro" id="IPR052446">
    <property type="entry name" value="B-cell_PI3K-Signaling_Adptrs"/>
</dbReference>
<protein>
    <submittedName>
        <fullName evidence="5">Uncharacterized protein LOC106460337</fullName>
    </submittedName>
</protein>
<name>A0ABM1B604_LIMPO</name>
<keyword evidence="1" id="KW-0597">Phosphoprotein</keyword>
<feature type="region of interest" description="Disordered" evidence="2">
    <location>
        <begin position="945"/>
        <end position="1022"/>
    </location>
</feature>
<evidence type="ECO:0000256" key="2">
    <source>
        <dbReference type="SAM" id="MobiDB-lite"/>
    </source>
</evidence>
<feature type="compositionally biased region" description="Basic and acidic residues" evidence="2">
    <location>
        <begin position="1013"/>
        <end position="1022"/>
    </location>
</feature>
<sequence length="1022" mass="115049">MRDVRRYSWSDRRTSSQYKTKTVTHNRVSMASPDLTILFCGDAKEWAHYLTQTFCSHSGPQALPIHQERLENLIFPLPSVCAQSFTSAKVVLVILSPASLDFIDSHAEVFELGKLLRPNQTVAMLCGVNEGDITSFHKAALVSYDAWPRFVARDQDRECVENVLGTTFEFLKRAQESQAYQKPQFKVSPRKVNEGNRKVFVILDRAIRVNQKVQVLLEGNGVHELPVKKRNPYTLQFVVPGPKAFPVDYFMCDDYFLGVRALKCESKIGELYTLLQNVNSPYEMLRQTMGVASCSEVDNLMVKNFQRNLPPIGFNMLDPDVNLDLNSEEELPTLLHFSSKYGLRELTSQLLQCAGAARACRLQNVSGCCPAQLAKQEGHNDIARLLDDFEKLTESEGYNVFLDGNVESDYENDENMDSHIYDVPFPVPIPSIFGNLNDVSITKSEMVKRRGHIESHYLEMEADYKSQYSEKLVPQDKVILENGKERPDEIAEDREPKLSSPPLEPSITDEMSNQHGVIVPSTGHSELLDILESYKRGAKFSEVEQMFREWQMCHIVPSKKSIEILKKLREIYKKSEKQGCSRKESKTFCELQNTFTSKLGRRQIILAQGQQSSKDSRISDGAILATENEKIRSQLLSSSSFTSSSSSSSVDGVSILSTYDSENDSGDDVVSSQNDLKMKKMITLVEGQVKRPPVPPPRPPNLQKSPKGSSSSTGKFPNQLLDPHQQMANCENLNCKNVPHVRVSLDHSDSSYYNMLPQNSALNKKAEYVYYNIGVYNIKTSEESAENTTNIRGSLPTFLTDHIPQESSERLSRRRGGPVEYKSAIERTNSERSTRSTSQHVPRYRQLKPPNSSIFLNQLVSTEANITQFTKQKKIVHGTNNPNCNIPSHPSVPVIVENRLNSSSFHHDYAVPRKLYSTLECCEDNKKVHNKAIIRKPALLSKNSSYSLLPSKPLKNTETTDKIPHESPLPPPPLQKETVSVESETRSESLAPVENSEAPPLPPRGITAPRPQETLDGRLECT</sequence>
<feature type="domain" description="DBB" evidence="3">
    <location>
        <begin position="187"/>
        <end position="317"/>
    </location>
</feature>